<reference evidence="4 5" key="1">
    <citation type="submission" date="2018-07" db="EMBL/GenBank/DDBJ databases">
        <title>Complete genome sequence of Flavobacterium arcticum type strain SM1502T.</title>
        <authorList>
            <person name="Li Y."/>
            <person name="Li D.-D."/>
        </authorList>
    </citation>
    <scope>NUCLEOTIDE SEQUENCE [LARGE SCALE GENOMIC DNA]</scope>
    <source>
        <strain evidence="4 5">SM1502</strain>
    </source>
</reference>
<keyword evidence="5" id="KW-1185">Reference proteome</keyword>
<proteinExistence type="predicted"/>
<keyword evidence="1 2" id="KW-0732">Signal</keyword>
<dbReference type="InterPro" id="IPR026444">
    <property type="entry name" value="Secre_tail"/>
</dbReference>
<feature type="domain" description="Secretion system C-terminal sorting" evidence="3">
    <location>
        <begin position="242"/>
        <end position="311"/>
    </location>
</feature>
<name>A0A345HA47_9FLAO</name>
<evidence type="ECO:0000313" key="4">
    <source>
        <dbReference type="EMBL" id="AXG73457.1"/>
    </source>
</evidence>
<dbReference type="NCBIfam" id="TIGR04183">
    <property type="entry name" value="Por_Secre_tail"/>
    <property type="match status" value="1"/>
</dbReference>
<dbReference type="OrthoDB" id="1056765at2"/>
<evidence type="ECO:0000259" key="3">
    <source>
        <dbReference type="Pfam" id="PF18962"/>
    </source>
</evidence>
<evidence type="ECO:0000313" key="5">
    <source>
        <dbReference type="Proteomes" id="UP000253951"/>
    </source>
</evidence>
<dbReference type="Pfam" id="PF18962">
    <property type="entry name" value="Por_Secre_tail"/>
    <property type="match status" value="1"/>
</dbReference>
<dbReference type="EMBL" id="CP031188">
    <property type="protein sequence ID" value="AXG73457.1"/>
    <property type="molecule type" value="Genomic_DNA"/>
</dbReference>
<protein>
    <submittedName>
        <fullName evidence="4">T9SS C-terminal target domain-containing protein</fullName>
    </submittedName>
</protein>
<dbReference type="RefSeq" id="WP_114677218.1">
    <property type="nucleotide sequence ID" value="NZ_CP031188.1"/>
</dbReference>
<dbReference type="Proteomes" id="UP000253951">
    <property type="component" value="Chromosome"/>
</dbReference>
<feature type="chain" id="PRO_5016855647" evidence="2">
    <location>
        <begin position="19"/>
        <end position="312"/>
    </location>
</feature>
<evidence type="ECO:0000256" key="2">
    <source>
        <dbReference type="SAM" id="SignalP"/>
    </source>
</evidence>
<feature type="signal peptide" evidence="2">
    <location>
        <begin position="1"/>
        <end position="18"/>
    </location>
</feature>
<accession>A0A345HA47</accession>
<evidence type="ECO:0000256" key="1">
    <source>
        <dbReference type="ARBA" id="ARBA00022729"/>
    </source>
</evidence>
<sequence length="312" mass="33428">MKKFYFLSLALLSAAAFGQSVVITKVIDGTLPHDGCAGTEGTYSPKIVELYVSGTVDFATNDYRVQTEANGAANEDAINWSDGLFLSSLNQITDSFVYLVNIPEDFDTGEPYYENTLPVFTEMYPDLTNVIFNTYAPNMNGNDALRIATYDGDNLISVIDQFGSPLDIADGSDYTAAWSYQDSYVTRNNSVAANGGNFDASTFTYGGNNALDGVTCSEFVTAVALESFLSTKTFDTISGLKMFPNPVSGNILNITSNANAAKTVGIFDVLGKQVVNTVTANGTVNVSALTAGVYIVKITEEGKTATRKLVVR</sequence>
<dbReference type="AlphaFoldDB" id="A0A345HA47"/>
<dbReference type="KEGG" id="fat:DVK85_04100"/>
<gene>
    <name evidence="4" type="ORF">DVK85_04100</name>
</gene>
<organism evidence="4 5">
    <name type="scientific">Flavobacterium arcticum</name>
    <dbReference type="NCBI Taxonomy" id="1784713"/>
    <lineage>
        <taxon>Bacteria</taxon>
        <taxon>Pseudomonadati</taxon>
        <taxon>Bacteroidota</taxon>
        <taxon>Flavobacteriia</taxon>
        <taxon>Flavobacteriales</taxon>
        <taxon>Flavobacteriaceae</taxon>
        <taxon>Flavobacterium</taxon>
    </lineage>
</organism>